<dbReference type="AlphaFoldDB" id="A0AA38WN83"/>
<dbReference type="EC" id="2.7.11.1" evidence="1"/>
<evidence type="ECO:0000256" key="6">
    <source>
        <dbReference type="ARBA" id="ARBA00022840"/>
    </source>
</evidence>
<keyword evidence="11" id="KW-1185">Reference proteome</keyword>
<dbReference type="PROSITE" id="PS00109">
    <property type="entry name" value="PROTEIN_KINASE_TYR"/>
    <property type="match status" value="1"/>
</dbReference>
<evidence type="ECO:0000256" key="5">
    <source>
        <dbReference type="ARBA" id="ARBA00022777"/>
    </source>
</evidence>
<feature type="domain" description="Protein kinase" evidence="9">
    <location>
        <begin position="401"/>
        <end position="687"/>
    </location>
</feature>
<organism evidence="10 11">
    <name type="scientific">Centaurea solstitialis</name>
    <name type="common">yellow star-thistle</name>
    <dbReference type="NCBI Taxonomy" id="347529"/>
    <lineage>
        <taxon>Eukaryota</taxon>
        <taxon>Viridiplantae</taxon>
        <taxon>Streptophyta</taxon>
        <taxon>Embryophyta</taxon>
        <taxon>Tracheophyta</taxon>
        <taxon>Spermatophyta</taxon>
        <taxon>Magnoliopsida</taxon>
        <taxon>eudicotyledons</taxon>
        <taxon>Gunneridae</taxon>
        <taxon>Pentapetalae</taxon>
        <taxon>asterids</taxon>
        <taxon>campanulids</taxon>
        <taxon>Asterales</taxon>
        <taxon>Asteraceae</taxon>
        <taxon>Carduoideae</taxon>
        <taxon>Cardueae</taxon>
        <taxon>Centaureinae</taxon>
        <taxon>Centaurea</taxon>
    </lineage>
</organism>
<accession>A0AA38WN83</accession>
<comment type="caution">
    <text evidence="10">The sequence shown here is derived from an EMBL/GenBank/DDBJ whole genome shotgun (WGS) entry which is preliminary data.</text>
</comment>
<evidence type="ECO:0000256" key="4">
    <source>
        <dbReference type="ARBA" id="ARBA00022741"/>
    </source>
</evidence>
<dbReference type="PANTHER" id="PTHR47989">
    <property type="entry name" value="OS01G0750732 PROTEIN"/>
    <property type="match status" value="1"/>
</dbReference>
<evidence type="ECO:0000256" key="1">
    <source>
        <dbReference type="ARBA" id="ARBA00012513"/>
    </source>
</evidence>
<dbReference type="EMBL" id="JARYMX010000001">
    <property type="protein sequence ID" value="KAJ9567497.1"/>
    <property type="molecule type" value="Genomic_DNA"/>
</dbReference>
<dbReference type="Gene3D" id="3.30.200.20">
    <property type="entry name" value="Phosphorylase Kinase, domain 1"/>
    <property type="match status" value="1"/>
</dbReference>
<dbReference type="InterPro" id="IPR001245">
    <property type="entry name" value="Ser-Thr/Tyr_kinase_cat_dom"/>
</dbReference>
<evidence type="ECO:0000259" key="9">
    <source>
        <dbReference type="PROSITE" id="PS50011"/>
    </source>
</evidence>
<protein>
    <recommendedName>
        <fullName evidence="1">non-specific serine/threonine protein kinase</fullName>
        <ecNumber evidence="1">2.7.11.1</ecNumber>
    </recommendedName>
</protein>
<keyword evidence="3" id="KW-0808">Transferase</keyword>
<name>A0AA38WN83_9ASTR</name>
<proteinExistence type="predicted"/>
<dbReference type="PANTHER" id="PTHR47989:SF14">
    <property type="entry name" value="INACTIVE PROTEIN KINASE SELMODRAFT_444075"/>
    <property type="match status" value="1"/>
</dbReference>
<gene>
    <name evidence="10" type="ORF">OSB04_003463</name>
</gene>
<evidence type="ECO:0000256" key="2">
    <source>
        <dbReference type="ARBA" id="ARBA00022527"/>
    </source>
</evidence>
<dbReference type="SUPFAM" id="SSF56112">
    <property type="entry name" value="Protein kinase-like (PK-like)"/>
    <property type="match status" value="1"/>
</dbReference>
<reference evidence="10" key="1">
    <citation type="submission" date="2023-03" db="EMBL/GenBank/DDBJ databases">
        <title>Chromosome-scale reference genome and RAD-based genetic map of yellow starthistle (Centaurea solstitialis) reveal putative structural variation and QTLs associated with invader traits.</title>
        <authorList>
            <person name="Reatini B."/>
            <person name="Cang F.A."/>
            <person name="Jiang Q."/>
            <person name="Mckibben M.T.W."/>
            <person name="Barker M.S."/>
            <person name="Rieseberg L.H."/>
            <person name="Dlugosch K.M."/>
        </authorList>
    </citation>
    <scope>NUCLEOTIDE SEQUENCE</scope>
    <source>
        <strain evidence="10">CAN-66</strain>
        <tissue evidence="10">Leaf</tissue>
    </source>
</reference>
<evidence type="ECO:0000313" key="11">
    <source>
        <dbReference type="Proteomes" id="UP001172457"/>
    </source>
</evidence>
<evidence type="ECO:0000256" key="3">
    <source>
        <dbReference type="ARBA" id="ARBA00022679"/>
    </source>
</evidence>
<evidence type="ECO:0000313" key="10">
    <source>
        <dbReference type="EMBL" id="KAJ9567497.1"/>
    </source>
</evidence>
<comment type="catalytic activity">
    <reaction evidence="7">
        <text>L-threonyl-[protein] + ATP = O-phospho-L-threonyl-[protein] + ADP + H(+)</text>
        <dbReference type="Rhea" id="RHEA:46608"/>
        <dbReference type="Rhea" id="RHEA-COMP:11060"/>
        <dbReference type="Rhea" id="RHEA-COMP:11605"/>
        <dbReference type="ChEBI" id="CHEBI:15378"/>
        <dbReference type="ChEBI" id="CHEBI:30013"/>
        <dbReference type="ChEBI" id="CHEBI:30616"/>
        <dbReference type="ChEBI" id="CHEBI:61977"/>
        <dbReference type="ChEBI" id="CHEBI:456216"/>
        <dbReference type="EC" id="2.7.11.1"/>
    </reaction>
</comment>
<evidence type="ECO:0000256" key="7">
    <source>
        <dbReference type="ARBA" id="ARBA00047899"/>
    </source>
</evidence>
<keyword evidence="6" id="KW-0067">ATP-binding</keyword>
<dbReference type="InterPro" id="IPR000719">
    <property type="entry name" value="Prot_kinase_dom"/>
</dbReference>
<dbReference type="Pfam" id="PF07714">
    <property type="entry name" value="PK_Tyr_Ser-Thr"/>
    <property type="match status" value="1"/>
</dbReference>
<keyword evidence="2" id="KW-0723">Serine/threonine-protein kinase</keyword>
<dbReference type="InterPro" id="IPR011009">
    <property type="entry name" value="Kinase-like_dom_sf"/>
</dbReference>
<evidence type="ECO:0000256" key="8">
    <source>
        <dbReference type="ARBA" id="ARBA00048679"/>
    </source>
</evidence>
<dbReference type="FunFam" id="1.10.510.10:FF:001023">
    <property type="entry name" value="Os07g0541700 protein"/>
    <property type="match status" value="1"/>
</dbReference>
<keyword evidence="4" id="KW-0547">Nucleotide-binding</keyword>
<dbReference type="InterPro" id="IPR008266">
    <property type="entry name" value="Tyr_kinase_AS"/>
</dbReference>
<dbReference type="FunFam" id="3.30.200.20:FF:000162">
    <property type="entry name" value="Adenine nucleotide alpha hydrolase-like domain kinase"/>
    <property type="match status" value="1"/>
</dbReference>
<keyword evidence="5" id="KW-0418">Kinase</keyword>
<comment type="catalytic activity">
    <reaction evidence="8">
        <text>L-seryl-[protein] + ATP = O-phospho-L-seryl-[protein] + ADP + H(+)</text>
        <dbReference type="Rhea" id="RHEA:17989"/>
        <dbReference type="Rhea" id="RHEA-COMP:9863"/>
        <dbReference type="Rhea" id="RHEA-COMP:11604"/>
        <dbReference type="ChEBI" id="CHEBI:15378"/>
        <dbReference type="ChEBI" id="CHEBI:29999"/>
        <dbReference type="ChEBI" id="CHEBI:30616"/>
        <dbReference type="ChEBI" id="CHEBI:83421"/>
        <dbReference type="ChEBI" id="CHEBI:456216"/>
        <dbReference type="EC" id="2.7.11.1"/>
    </reaction>
</comment>
<sequence>MGGHNYIYTIYHISDQICLFNSSIDFLSNLSIMFPPKNESGVEKACRNTPPENVIVAVKADEKLVSKTALAWALTHVVHPGDSVTLLAVFHGAKSSRKLWSWRRLNGDCRNGDDCANLPDRICRISETCSRMVLQFQNQFEVMVQIKVVSGSPAGAVAAQAKYTAANWVILDKKLKQELKHCMEALQCNIVVMKGSEPKVLRLNLGPSHDHLQTPFFSAVSSPIEKQFGHGLNHSTPVSSPEETAMFCPPSSDKLTNPAASSLFLVYKQNPLFEGLIKGKPSQINKPKNYDDDDDSNTAIDSCGERIIALSLLPKNNISDENSKIIHNSDLSYARLEQDKMTGELKDNNIFSSGIREAVSLGRTLSLPPPLCSLCQHQAPALVKPLRQFYYRELQEATDGFSDLSFVAQGELWVVYRGVLKDGLVVAIKQSTFSGSHGDVDFCKEVRVLSCAQHKNVVLLVGFCIEGNRRLLVYEYVCNGSLDSHLHVSKRTYLDWPLRLKIAIGTATGLRYLHEDCRVGCIVHRDMRPKNILLTHDYEPLVADFGLVSLHTEQNTCDEERVIGTSGYLAPEYFNGGMITEKVDIYAFGLVLLELITGRRTSELQCYKARKFWHDVYASHETEPIHVLAYKHRLLDTRLGSYQPSNFPPDLHAIGNAASLCLQKDPELRPPMSKVLKVLEGERSNYLGLELDSGGNRSGHMRASILNAQMEMTGHYRRLSY</sequence>
<dbReference type="PROSITE" id="PS50011">
    <property type="entry name" value="PROTEIN_KINASE_DOM"/>
    <property type="match status" value="1"/>
</dbReference>
<dbReference type="Gene3D" id="1.10.510.10">
    <property type="entry name" value="Transferase(Phosphotransferase) domain 1"/>
    <property type="match status" value="1"/>
</dbReference>
<dbReference type="GO" id="GO:0004674">
    <property type="term" value="F:protein serine/threonine kinase activity"/>
    <property type="evidence" value="ECO:0007669"/>
    <property type="project" value="UniProtKB-KW"/>
</dbReference>
<dbReference type="GO" id="GO:0005524">
    <property type="term" value="F:ATP binding"/>
    <property type="evidence" value="ECO:0007669"/>
    <property type="project" value="UniProtKB-KW"/>
</dbReference>
<dbReference type="Proteomes" id="UP001172457">
    <property type="component" value="Chromosome 1"/>
</dbReference>